<dbReference type="Pfam" id="PF12833">
    <property type="entry name" value="HTH_18"/>
    <property type="match status" value="1"/>
</dbReference>
<dbReference type="InterPro" id="IPR046532">
    <property type="entry name" value="DUF6597"/>
</dbReference>
<gene>
    <name evidence="5" type="ORF">JOC86_001987</name>
</gene>
<dbReference type="Proteomes" id="UP001646157">
    <property type="component" value="Unassembled WGS sequence"/>
</dbReference>
<dbReference type="Pfam" id="PF20240">
    <property type="entry name" value="DUF6597"/>
    <property type="match status" value="1"/>
</dbReference>
<dbReference type="RefSeq" id="WP_205171371.1">
    <property type="nucleotide sequence ID" value="NZ_JAFBDZ010000002.1"/>
</dbReference>
<evidence type="ECO:0000313" key="6">
    <source>
        <dbReference type="Proteomes" id="UP001646157"/>
    </source>
</evidence>
<protein>
    <submittedName>
        <fullName evidence="5">AraC-like DNA-binding protein</fullName>
    </submittedName>
</protein>
<keyword evidence="6" id="KW-1185">Reference proteome</keyword>
<dbReference type="PROSITE" id="PS01124">
    <property type="entry name" value="HTH_ARAC_FAMILY_2"/>
    <property type="match status" value="1"/>
</dbReference>
<dbReference type="InterPro" id="IPR009057">
    <property type="entry name" value="Homeodomain-like_sf"/>
</dbReference>
<proteinExistence type="predicted"/>
<name>A0ABS2NCA5_9BACI</name>
<keyword evidence="2" id="KW-0238">DNA-binding</keyword>
<dbReference type="InterPro" id="IPR050204">
    <property type="entry name" value="AraC_XylS_family_regulators"/>
</dbReference>
<dbReference type="PANTHER" id="PTHR46796">
    <property type="entry name" value="HTH-TYPE TRANSCRIPTIONAL ACTIVATOR RHAS-RELATED"/>
    <property type="match status" value="1"/>
</dbReference>
<evidence type="ECO:0000313" key="5">
    <source>
        <dbReference type="EMBL" id="MBM7585445.1"/>
    </source>
</evidence>
<organism evidence="5 6">
    <name type="scientific">Rossellomorea pakistanensis</name>
    <dbReference type="NCBI Taxonomy" id="992288"/>
    <lineage>
        <taxon>Bacteria</taxon>
        <taxon>Bacillati</taxon>
        <taxon>Bacillota</taxon>
        <taxon>Bacilli</taxon>
        <taxon>Bacillales</taxon>
        <taxon>Bacillaceae</taxon>
        <taxon>Rossellomorea</taxon>
    </lineage>
</organism>
<feature type="domain" description="HTH araC/xylS-type" evidence="4">
    <location>
        <begin position="165"/>
        <end position="270"/>
    </location>
</feature>
<keyword evidence="1" id="KW-0805">Transcription regulation</keyword>
<dbReference type="PANTHER" id="PTHR46796:SF13">
    <property type="entry name" value="HTH-TYPE TRANSCRIPTIONAL ACTIVATOR RHAS"/>
    <property type="match status" value="1"/>
</dbReference>
<dbReference type="SUPFAM" id="SSF46689">
    <property type="entry name" value="Homeodomain-like"/>
    <property type="match status" value="1"/>
</dbReference>
<dbReference type="Gene3D" id="1.10.10.60">
    <property type="entry name" value="Homeodomain-like"/>
    <property type="match status" value="1"/>
</dbReference>
<comment type="caution">
    <text evidence="5">The sequence shown here is derived from an EMBL/GenBank/DDBJ whole genome shotgun (WGS) entry which is preliminary data.</text>
</comment>
<reference evidence="5 6" key="1">
    <citation type="submission" date="2021-01" db="EMBL/GenBank/DDBJ databases">
        <title>Genomic Encyclopedia of Type Strains, Phase IV (KMG-IV): sequencing the most valuable type-strain genomes for metagenomic binning, comparative biology and taxonomic classification.</title>
        <authorList>
            <person name="Goeker M."/>
        </authorList>
    </citation>
    <scope>NUCLEOTIDE SEQUENCE [LARGE SCALE GENOMIC DNA]</scope>
    <source>
        <strain evidence="5 6">DSM 24834</strain>
    </source>
</reference>
<keyword evidence="3" id="KW-0804">Transcription</keyword>
<sequence length="273" mass="31984">MRLFHPLQPPTLQHGLVNSNYRYREYFPSKSLESYIACYWTVEFNASHIDQLHRIIPDGCVDIIFDLKSPSLSKGAFATGLMTQFEVMNLSQNCSLFGIRFFIDTAHLFFTYPVSEFIGNQVFLEDIWGNDSAYLVEDILSSSRTSEIIEKIESTLLKFLLLNEAKKDDLLETSMQYMFFHKGMVSIRSLSEELSFSERHIRRRFQKEFGVSPKELVNIIRFQNLLQELYLKPQLHLSELSLKYGYYDQPHFIKSFKHLYGLSPSKLFTYDSN</sequence>
<evidence type="ECO:0000256" key="3">
    <source>
        <dbReference type="ARBA" id="ARBA00023163"/>
    </source>
</evidence>
<accession>A0ABS2NCA5</accession>
<evidence type="ECO:0000256" key="2">
    <source>
        <dbReference type="ARBA" id="ARBA00023125"/>
    </source>
</evidence>
<dbReference type="SMART" id="SM00342">
    <property type="entry name" value="HTH_ARAC"/>
    <property type="match status" value="1"/>
</dbReference>
<dbReference type="InterPro" id="IPR018060">
    <property type="entry name" value="HTH_AraC"/>
</dbReference>
<evidence type="ECO:0000256" key="1">
    <source>
        <dbReference type="ARBA" id="ARBA00023015"/>
    </source>
</evidence>
<dbReference type="EMBL" id="JAFBDZ010000002">
    <property type="protein sequence ID" value="MBM7585445.1"/>
    <property type="molecule type" value="Genomic_DNA"/>
</dbReference>
<evidence type="ECO:0000259" key="4">
    <source>
        <dbReference type="PROSITE" id="PS01124"/>
    </source>
</evidence>